<dbReference type="PROSITE" id="PS51477">
    <property type="entry name" value="PAH"/>
    <property type="match status" value="3"/>
</dbReference>
<evidence type="ECO:0000313" key="7">
    <source>
        <dbReference type="EMBL" id="KAK4008874.1"/>
    </source>
</evidence>
<feature type="compositionally biased region" description="Acidic residues" evidence="5">
    <location>
        <begin position="1003"/>
        <end position="1017"/>
    </location>
</feature>
<dbReference type="InterPro" id="IPR036600">
    <property type="entry name" value="PAH_sf"/>
</dbReference>
<protein>
    <recommendedName>
        <fullName evidence="6">Histone deacetylase interacting domain-containing protein</fullName>
    </recommendedName>
</protein>
<keyword evidence="2" id="KW-0678">Repressor</keyword>
<dbReference type="SMART" id="SM00761">
    <property type="entry name" value="HDAC_interact"/>
    <property type="match status" value="1"/>
</dbReference>
<feature type="region of interest" description="Disordered" evidence="5">
    <location>
        <begin position="138"/>
        <end position="178"/>
    </location>
</feature>
<dbReference type="PANTHER" id="PTHR12346:SF0">
    <property type="entry name" value="SIN3A, ISOFORM G"/>
    <property type="match status" value="1"/>
</dbReference>
<evidence type="ECO:0000256" key="2">
    <source>
        <dbReference type="ARBA" id="ARBA00022491"/>
    </source>
</evidence>
<proteinExistence type="predicted"/>
<keyword evidence="3 4" id="KW-0539">Nucleus</keyword>
<dbReference type="Pfam" id="PF02671">
    <property type="entry name" value="PAH"/>
    <property type="match status" value="3"/>
</dbReference>
<feature type="domain" description="Histone deacetylase interacting" evidence="6">
    <location>
        <begin position="713"/>
        <end position="814"/>
    </location>
</feature>
<feature type="region of interest" description="Disordered" evidence="5">
    <location>
        <begin position="994"/>
        <end position="1045"/>
    </location>
</feature>
<dbReference type="InterPro" id="IPR003822">
    <property type="entry name" value="PAH"/>
</dbReference>
<dbReference type="Gene3D" id="1.20.1160.11">
    <property type="entry name" value="Paired amphipathic helix"/>
    <property type="match status" value="3"/>
</dbReference>
<dbReference type="Proteomes" id="UP001234178">
    <property type="component" value="Unassembled WGS sequence"/>
</dbReference>
<dbReference type="InterPro" id="IPR013194">
    <property type="entry name" value="HDAC_interact_dom"/>
</dbReference>
<gene>
    <name evidence="7" type="ORF">OUZ56_013997</name>
</gene>
<dbReference type="SUPFAM" id="SSF47762">
    <property type="entry name" value="PAH2 domain"/>
    <property type="match status" value="3"/>
</dbReference>
<sequence>MKRNEDSIHLPSAVESVARPLGGSIQSGRISPTPPMVNAVLAGDLRNTANQLQEPSIAASMATFSTSGFVAAANGSTTVTIGPLGTSPPVPFSTAIQTTKAPSNTGGVSQAVAQQQHIFHQSLAHQQARHSLAIATAPAGSPPISIQSTAQQQTQQQQQSSMQQAFQQMTAGPHGPGAQQFQRLKVEDALSYLDQVKYKFGNQPQVYNDFLDIMKEFKSQSIDTPGVIARVSSLFRGHPELIVGFNTFLPPGYKIEVQAEQVSVSVPGSLGVPAHIHHITHGPIPITTTTTQQLDMAARSTPPIQQVSITTVPQLTVAPPIQQIPAAPVPIKEVVPAAKTTGTSPISSSGSISTAAPTYNLSSQQKESSSSSSPQLGSAAHGYANSSSQGAAAVVSAAFGVPNASQPVEFNHAINYVNKIKNRFQGQPDIYKQFLEILHTYQKEQRSLKEGLVSPLNYRPTLTEAEVYAKVAQLFQNQEDLLQEFGQFLPDATNVTRGGNCGSSLVPVTLPAIPTGQTKKPSAVTEPSKPPAIASGNLAGSAVAPPAKAPLKRPAPPPILSSPAVGMNLIPKKKPRLDPGSGKDHSIAEIGKFGTMNELAFFDKVRRVACRSREVYENFLRCLVMYNQEIISKMELLQITTPFLSRHPDLLKWFKDFLGLKEGTVVGGYLAHVEAQPISLIRSRMEREMYPSTKEGKESRDHDMQAMEIDYSTCKRLGTSYCALPKSYEPPKCSGRTPLCKEVLNETWVSFPTWSSEDSTFVSSRKTQYEEYIYRTEDERYELDIVLETHMSTIRVLEGVLKKLNHRMNAEEANRFKLDDCLGGSSPTIHIRAIRRIYGDKATEIIEGLKRSPQVAIPVVLRRMKAKEEEWREAQKGFNKIWRDQNEKYYLKSLDHLGTNFKQNDVKALRSKALINEIETLFEERNEENANKTDMGRSTNVSNGPHLKLVYKSRRKVLDDAADLLIHHAKRQTGITKEDKRRIKTLLRHTVPDLFRHPRQELSEDERENDDDDDVEDKDSHEQETVTKREKRKSSKMTNGGRGNTKIPALAMLASLDDEYTLFLANSHWYVFLRLHHILCERLTKIGDRAAVLLQEEKEEAAKSRSRSNGRHRENDSVAVALRLKPKAEVEVEQYYSHFLFMVKNLLDGNIEALQFEDSLREMFGIHAYSAFTLDKVIANAVRQLGHLVTDQTCLQCTEIFLEEHGLKSSTKGVLAEDGSNEDGKQTAAEMSYQRRMEQLLADENLFRIVLWHKNEETTIAIEMLDTDTHSSCSGDNPPLQDVRNWSSYVEGYVSDRMDQVMSEKARRKNTDPSLSAAHSRVRKPVFLQRNLKQWERRRRKDGTVKASRSKITDTPLDAEDTTQKDVTLSEDAHCVFNVNSYQMVFVANSESVLYKRHAFTRAKQCHKAVTLRMRKHFLVWRERWSAAHVTPEAEKATANWLLGKGDHLELKADSRTVKLVNHVDKRAPFGTLIKYRVDYDKS</sequence>
<feature type="region of interest" description="Disordered" evidence="5">
    <location>
        <begin position="359"/>
        <end position="383"/>
    </location>
</feature>
<dbReference type="EMBL" id="JAOYFB010000002">
    <property type="protein sequence ID" value="KAK4008874.1"/>
    <property type="molecule type" value="Genomic_DNA"/>
</dbReference>
<dbReference type="InterPro" id="IPR039774">
    <property type="entry name" value="Sin3-like"/>
</dbReference>
<keyword evidence="8" id="KW-1185">Reference proteome</keyword>
<dbReference type="Pfam" id="PF08295">
    <property type="entry name" value="Sin3_corepress"/>
    <property type="match status" value="1"/>
</dbReference>
<feature type="compositionally biased region" description="Basic and acidic residues" evidence="5">
    <location>
        <begin position="1018"/>
        <end position="1028"/>
    </location>
</feature>
<name>A0ABQ9Z885_9CRUS</name>
<evidence type="ECO:0000256" key="1">
    <source>
        <dbReference type="ARBA" id="ARBA00004123"/>
    </source>
</evidence>
<evidence type="ECO:0000259" key="6">
    <source>
        <dbReference type="SMART" id="SM00761"/>
    </source>
</evidence>
<dbReference type="InterPro" id="IPR031693">
    <property type="entry name" value="Sin3_C"/>
</dbReference>
<dbReference type="Pfam" id="PF16879">
    <property type="entry name" value="Sin3a_C"/>
    <property type="match status" value="1"/>
</dbReference>
<feature type="region of interest" description="Disordered" evidence="5">
    <location>
        <begin position="516"/>
        <end position="539"/>
    </location>
</feature>
<comment type="subcellular location">
    <subcellularLocation>
        <location evidence="1 4">Nucleus</location>
    </subcellularLocation>
</comment>
<feature type="compositionally biased region" description="Low complexity" evidence="5">
    <location>
        <begin position="147"/>
        <end position="171"/>
    </location>
</feature>
<reference evidence="7 8" key="1">
    <citation type="journal article" date="2023" name="Nucleic Acids Res.">
        <title>The hologenome of Daphnia magna reveals possible DNA methylation and microbiome-mediated evolution of the host genome.</title>
        <authorList>
            <person name="Chaturvedi A."/>
            <person name="Li X."/>
            <person name="Dhandapani V."/>
            <person name="Marshall H."/>
            <person name="Kissane S."/>
            <person name="Cuenca-Cambronero M."/>
            <person name="Asole G."/>
            <person name="Calvet F."/>
            <person name="Ruiz-Romero M."/>
            <person name="Marangio P."/>
            <person name="Guigo R."/>
            <person name="Rago D."/>
            <person name="Mirbahai L."/>
            <person name="Eastwood N."/>
            <person name="Colbourne J.K."/>
            <person name="Zhou J."/>
            <person name="Mallon E."/>
            <person name="Orsini L."/>
        </authorList>
    </citation>
    <scope>NUCLEOTIDE SEQUENCE [LARGE SCALE GENOMIC DNA]</scope>
    <source>
        <strain evidence="7">LRV0_1</strain>
    </source>
</reference>
<accession>A0ABQ9Z885</accession>
<organism evidence="7 8">
    <name type="scientific">Daphnia magna</name>
    <dbReference type="NCBI Taxonomy" id="35525"/>
    <lineage>
        <taxon>Eukaryota</taxon>
        <taxon>Metazoa</taxon>
        <taxon>Ecdysozoa</taxon>
        <taxon>Arthropoda</taxon>
        <taxon>Crustacea</taxon>
        <taxon>Branchiopoda</taxon>
        <taxon>Diplostraca</taxon>
        <taxon>Cladocera</taxon>
        <taxon>Anomopoda</taxon>
        <taxon>Daphniidae</taxon>
        <taxon>Daphnia</taxon>
    </lineage>
</organism>
<evidence type="ECO:0000256" key="3">
    <source>
        <dbReference type="ARBA" id="ARBA00023242"/>
    </source>
</evidence>
<evidence type="ECO:0000313" key="8">
    <source>
        <dbReference type="Proteomes" id="UP001234178"/>
    </source>
</evidence>
<dbReference type="PANTHER" id="PTHR12346">
    <property type="entry name" value="SIN3B-RELATED"/>
    <property type="match status" value="1"/>
</dbReference>
<evidence type="ECO:0000256" key="4">
    <source>
        <dbReference type="PROSITE-ProRule" id="PRU00810"/>
    </source>
</evidence>
<comment type="caution">
    <text evidence="7">The sequence shown here is derived from an EMBL/GenBank/DDBJ whole genome shotgun (WGS) entry which is preliminary data.</text>
</comment>
<evidence type="ECO:0000256" key="5">
    <source>
        <dbReference type="SAM" id="MobiDB-lite"/>
    </source>
</evidence>